<protein>
    <recommendedName>
        <fullName evidence="1">Beta-lactamase-related domain-containing protein</fullName>
    </recommendedName>
</protein>
<accession>A0A139IIY7</accession>
<dbReference type="InterPro" id="IPR012338">
    <property type="entry name" value="Beta-lactam/transpept-like"/>
</dbReference>
<dbReference type="PANTHER" id="PTHR43283">
    <property type="entry name" value="BETA-LACTAMASE-RELATED"/>
    <property type="match status" value="1"/>
</dbReference>
<name>A0A139IIY7_9PEZI</name>
<dbReference type="InterPro" id="IPR001466">
    <property type="entry name" value="Beta-lactam-related"/>
</dbReference>
<evidence type="ECO:0000259" key="1">
    <source>
        <dbReference type="Pfam" id="PF00144"/>
    </source>
</evidence>
<gene>
    <name evidence="2" type="ORF">AC579_3712</name>
</gene>
<sequence>MSKSTTSLLIGILQDQGKLSDLVTEHVAELSQHSVWKHKTIQECLDMRTNFKFNDNSLEYREATTTTTTTGPQNLKSFLTNFVPDSTFEEKKFEYCSVNTDCLGWVLERASGTTLASLFQNHLWEPLGCESPALITLDRPKGFGRAAGGICATLRDTARIAQMLINDGKNTKGEDVVPPDYIQAILGNGDVETFSRGSWAQRTDERSTFV</sequence>
<dbReference type="Pfam" id="PF00144">
    <property type="entry name" value="Beta-lactamase"/>
    <property type="match status" value="1"/>
</dbReference>
<dbReference type="SUPFAM" id="SSF56601">
    <property type="entry name" value="beta-lactamase/transpeptidase-like"/>
    <property type="match status" value="1"/>
</dbReference>
<dbReference type="EMBL" id="LFZO01000078">
    <property type="protein sequence ID" value="KXT14624.1"/>
    <property type="molecule type" value="Genomic_DNA"/>
</dbReference>
<feature type="domain" description="Beta-lactamase-related" evidence="1">
    <location>
        <begin position="1"/>
        <end position="168"/>
    </location>
</feature>
<evidence type="ECO:0000313" key="3">
    <source>
        <dbReference type="Proteomes" id="UP000073492"/>
    </source>
</evidence>
<dbReference type="OrthoDB" id="5946976at2759"/>
<dbReference type="PANTHER" id="PTHR43283:SF7">
    <property type="entry name" value="BETA-LACTAMASE-RELATED DOMAIN-CONTAINING PROTEIN"/>
    <property type="match status" value="1"/>
</dbReference>
<dbReference type="AlphaFoldDB" id="A0A139IIY7"/>
<dbReference type="STRING" id="113226.A0A139IIY7"/>
<dbReference type="Proteomes" id="UP000073492">
    <property type="component" value="Unassembled WGS sequence"/>
</dbReference>
<reference evidence="2 3" key="1">
    <citation type="submission" date="2015-07" db="EMBL/GenBank/DDBJ databases">
        <title>Comparative genomics of the Sigatoka disease complex on banana suggests a link between parallel evolutionary changes in Pseudocercospora fijiensis and Pseudocercospora eumusae and increased virulence on the banana host.</title>
        <authorList>
            <person name="Chang T.-C."/>
            <person name="Salvucci A."/>
            <person name="Crous P.W."/>
            <person name="Stergiopoulos I."/>
        </authorList>
    </citation>
    <scope>NUCLEOTIDE SEQUENCE [LARGE SCALE GENOMIC DNA]</scope>
    <source>
        <strain evidence="2 3">CBS 116634</strain>
    </source>
</reference>
<organism evidence="2 3">
    <name type="scientific">Pseudocercospora musae</name>
    <dbReference type="NCBI Taxonomy" id="113226"/>
    <lineage>
        <taxon>Eukaryota</taxon>
        <taxon>Fungi</taxon>
        <taxon>Dikarya</taxon>
        <taxon>Ascomycota</taxon>
        <taxon>Pezizomycotina</taxon>
        <taxon>Dothideomycetes</taxon>
        <taxon>Dothideomycetidae</taxon>
        <taxon>Mycosphaerellales</taxon>
        <taxon>Mycosphaerellaceae</taxon>
        <taxon>Pseudocercospora</taxon>
    </lineage>
</organism>
<comment type="caution">
    <text evidence="2">The sequence shown here is derived from an EMBL/GenBank/DDBJ whole genome shotgun (WGS) entry which is preliminary data.</text>
</comment>
<dbReference type="InterPro" id="IPR050789">
    <property type="entry name" value="Diverse_Enzym_Activities"/>
</dbReference>
<dbReference type="Gene3D" id="3.40.710.10">
    <property type="entry name" value="DD-peptidase/beta-lactamase superfamily"/>
    <property type="match status" value="1"/>
</dbReference>
<proteinExistence type="predicted"/>
<keyword evidence="3" id="KW-1185">Reference proteome</keyword>
<evidence type="ECO:0000313" key="2">
    <source>
        <dbReference type="EMBL" id="KXT14624.1"/>
    </source>
</evidence>